<dbReference type="Proteomes" id="UP000827092">
    <property type="component" value="Unassembled WGS sequence"/>
</dbReference>
<protein>
    <submittedName>
        <fullName evidence="2">Uncharacterized protein</fullName>
    </submittedName>
</protein>
<name>A0AAV6V910_9ARAC</name>
<comment type="caution">
    <text evidence="2">The sequence shown here is derived from an EMBL/GenBank/DDBJ whole genome shotgun (WGS) entry which is preliminary data.</text>
</comment>
<evidence type="ECO:0000313" key="2">
    <source>
        <dbReference type="EMBL" id="KAG8193195.1"/>
    </source>
</evidence>
<organism evidence="2 3">
    <name type="scientific">Oedothorax gibbosus</name>
    <dbReference type="NCBI Taxonomy" id="931172"/>
    <lineage>
        <taxon>Eukaryota</taxon>
        <taxon>Metazoa</taxon>
        <taxon>Ecdysozoa</taxon>
        <taxon>Arthropoda</taxon>
        <taxon>Chelicerata</taxon>
        <taxon>Arachnida</taxon>
        <taxon>Araneae</taxon>
        <taxon>Araneomorphae</taxon>
        <taxon>Entelegynae</taxon>
        <taxon>Araneoidea</taxon>
        <taxon>Linyphiidae</taxon>
        <taxon>Erigoninae</taxon>
        <taxon>Oedothorax</taxon>
    </lineage>
</organism>
<gene>
    <name evidence="2" type="ORF">JTE90_005545</name>
</gene>
<dbReference type="AlphaFoldDB" id="A0AAV6V910"/>
<accession>A0AAV6V910</accession>
<evidence type="ECO:0000313" key="3">
    <source>
        <dbReference type="Proteomes" id="UP000827092"/>
    </source>
</evidence>
<feature type="transmembrane region" description="Helical" evidence="1">
    <location>
        <begin position="88"/>
        <end position="112"/>
    </location>
</feature>
<keyword evidence="3" id="KW-1185">Reference proteome</keyword>
<dbReference type="EMBL" id="JAFNEN010000127">
    <property type="protein sequence ID" value="KAG8193195.1"/>
    <property type="molecule type" value="Genomic_DNA"/>
</dbReference>
<proteinExistence type="predicted"/>
<keyword evidence="1" id="KW-0472">Membrane</keyword>
<keyword evidence="1" id="KW-1133">Transmembrane helix</keyword>
<evidence type="ECO:0000256" key="1">
    <source>
        <dbReference type="SAM" id="Phobius"/>
    </source>
</evidence>
<keyword evidence="1" id="KW-0812">Transmembrane</keyword>
<feature type="transmembrane region" description="Helical" evidence="1">
    <location>
        <begin position="54"/>
        <end position="76"/>
    </location>
</feature>
<sequence length="135" mass="14811">MLCYFFYTLGSLISDYKNEVPWLHPNSGFTASSFKQITINLRRLSKAIIDMDRIISPATMILLGSFVFQILMTTSALHQQPSDLLHKILAGLLTVSLLVALTTVVAVVVLAARVQENVSEMDDALVVGFIIGAII</sequence>
<reference evidence="2 3" key="1">
    <citation type="journal article" date="2022" name="Nat. Ecol. Evol.">
        <title>A masculinizing supergene underlies an exaggerated male reproductive morph in a spider.</title>
        <authorList>
            <person name="Hendrickx F."/>
            <person name="De Corte Z."/>
            <person name="Sonet G."/>
            <person name="Van Belleghem S.M."/>
            <person name="Kostlbacher S."/>
            <person name="Vangestel C."/>
        </authorList>
    </citation>
    <scope>NUCLEOTIDE SEQUENCE [LARGE SCALE GENOMIC DNA]</scope>
    <source>
        <strain evidence="2">W744_W776</strain>
    </source>
</reference>